<comment type="caution">
    <text evidence="3">The sequence shown here is derived from an EMBL/GenBank/DDBJ whole genome shotgun (WGS) entry which is preliminary data.</text>
</comment>
<reference evidence="3" key="1">
    <citation type="submission" date="2018-07" db="EMBL/GenBank/DDBJ databases">
        <authorList>
            <person name="Ashton P.M."/>
            <person name="Dallman T."/>
            <person name="Nair S."/>
            <person name="De Pinna E."/>
            <person name="Peters T."/>
            <person name="Grant K."/>
        </authorList>
    </citation>
    <scope>NUCLEOTIDE SEQUENCE</scope>
    <source>
        <strain evidence="3">296838</strain>
    </source>
</reference>
<keyword evidence="1" id="KW-0175">Coiled coil</keyword>
<name>A0A5U8SVD3_SALET</name>
<keyword evidence="2" id="KW-0472">Membrane</keyword>
<feature type="non-terminal residue" evidence="3">
    <location>
        <position position="1"/>
    </location>
</feature>
<evidence type="ECO:0000313" key="3">
    <source>
        <dbReference type="EMBL" id="EBR9859451.1"/>
    </source>
</evidence>
<evidence type="ECO:0000256" key="2">
    <source>
        <dbReference type="SAM" id="Phobius"/>
    </source>
</evidence>
<organism evidence="3">
    <name type="scientific">Salmonella enterica subsp. enterica serovar Chester</name>
    <dbReference type="NCBI Taxonomy" id="149386"/>
    <lineage>
        <taxon>Bacteria</taxon>
        <taxon>Pseudomonadati</taxon>
        <taxon>Pseudomonadota</taxon>
        <taxon>Gammaproteobacteria</taxon>
        <taxon>Enterobacterales</taxon>
        <taxon>Enterobacteriaceae</taxon>
        <taxon>Salmonella</taxon>
    </lineage>
</organism>
<keyword evidence="2" id="KW-0812">Transmembrane</keyword>
<gene>
    <name evidence="3" type="ORF">DS524_27315</name>
</gene>
<feature type="transmembrane region" description="Helical" evidence="2">
    <location>
        <begin position="66"/>
        <end position="89"/>
    </location>
</feature>
<protein>
    <submittedName>
        <fullName evidence="3">Tape measure protein</fullName>
    </submittedName>
</protein>
<dbReference type="EMBL" id="AAGUAT010000222">
    <property type="protein sequence ID" value="EBR9859451.1"/>
    <property type="molecule type" value="Genomic_DNA"/>
</dbReference>
<evidence type="ECO:0000256" key="1">
    <source>
        <dbReference type="SAM" id="Coils"/>
    </source>
</evidence>
<dbReference type="AlphaFoldDB" id="A0A5U8SVD3"/>
<accession>A0A5U8SVD3</accession>
<keyword evidence="2" id="KW-1133">Transmembrane helix</keyword>
<feature type="non-terminal residue" evidence="3">
    <location>
        <position position="646"/>
    </location>
</feature>
<feature type="coiled-coil region" evidence="1">
    <location>
        <begin position="335"/>
        <end position="362"/>
    </location>
</feature>
<sequence length="646" mass="69753">LARAEYQVARGSAAEATALANVTRLKTAYSNAAIIAAQANNTLSASQARVAATGLTMANALKSMNWLLAPIGGPAGAAMLAGAAVYYFFQKTEEARQEASKFADELEGLTEKMQGMNRVQLEGMIAKATQHMSTQKDEIKELGSEIDSLNERYKKAGERNYSLAGAESDRAKILNEIKIKQAELDTKTTEYSRTLNSTGLMQAKLNGELLQGADLLKAQSGSVLPNASAALKAYGLNLEDATRAKQRFNATSLTVERSQDGDKLLENLRKQNELLAITDDRQRAIATAKQKAEEAGVKADSTQMQQIENEAARSYDLADAKKETVRTSKAAASAAAKEATEAEKLKQKITDLANATKVAELETKGLSREAAILEAVQKLGSKANAAQIAEITELAGKEYDLTQKIKDRKDAFEQNPRVKADQDMKLAQEQLERQLKGKLVTEEQYQQRRAAIYAEYSRKISEETSNGQVNIVAENRAKIDPVQALANENAQKLALMESYYQAEQALLKKSQQDGQISHDQYIAAKQATDAQYMALKTAQDKQYQEQQIAAQWQLLSQQSLGYDMLTSAVDSLSGNASNAITGLITQTMSWGDAARSLGNTMLNSVVNSIVQVGVEMAKNFILGQTLGVATQAANASAAVAGGAAAL</sequence>
<feature type="coiled-coil region" evidence="1">
    <location>
        <begin position="92"/>
        <end position="183"/>
    </location>
</feature>
<proteinExistence type="predicted"/>